<dbReference type="AlphaFoldDB" id="A0A164PTP6"/>
<organism evidence="1 2">
    <name type="scientific">Daphnia magna</name>
    <dbReference type="NCBI Taxonomy" id="35525"/>
    <lineage>
        <taxon>Eukaryota</taxon>
        <taxon>Metazoa</taxon>
        <taxon>Ecdysozoa</taxon>
        <taxon>Arthropoda</taxon>
        <taxon>Crustacea</taxon>
        <taxon>Branchiopoda</taxon>
        <taxon>Diplostraca</taxon>
        <taxon>Cladocera</taxon>
        <taxon>Anomopoda</taxon>
        <taxon>Daphniidae</taxon>
        <taxon>Daphnia</taxon>
    </lineage>
</organism>
<keyword evidence="2" id="KW-1185">Reference proteome</keyword>
<sequence>MIMLRPCLVGSGVILSATFESIDVGESAGKVPPSRHFALYTNETQIGKRGWRPDIDLLATRKTVKNKCLYMGERKGQSRA</sequence>
<dbReference type="Proteomes" id="UP000076858">
    <property type="component" value="Unassembled WGS sequence"/>
</dbReference>
<protein>
    <submittedName>
        <fullName evidence="1">Uncharacterized protein</fullName>
    </submittedName>
</protein>
<reference evidence="1 2" key="1">
    <citation type="submission" date="2016-03" db="EMBL/GenBank/DDBJ databases">
        <title>EvidentialGene: Evidence-directed Construction of Genes on Genomes.</title>
        <authorList>
            <person name="Gilbert D.G."/>
            <person name="Choi J.-H."/>
            <person name="Mockaitis K."/>
            <person name="Colbourne J."/>
            <person name="Pfrender M."/>
        </authorList>
    </citation>
    <scope>NUCLEOTIDE SEQUENCE [LARGE SCALE GENOMIC DNA]</scope>
    <source>
        <strain evidence="1 2">Xinb3</strain>
        <tissue evidence="1">Complete organism</tissue>
    </source>
</reference>
<comment type="caution">
    <text evidence="1">The sequence shown here is derived from an EMBL/GenBank/DDBJ whole genome shotgun (WGS) entry which is preliminary data.</text>
</comment>
<accession>A0A164PTP6</accession>
<name>A0A164PTP6_9CRUS</name>
<evidence type="ECO:0000313" key="2">
    <source>
        <dbReference type="Proteomes" id="UP000076858"/>
    </source>
</evidence>
<proteinExistence type="predicted"/>
<dbReference type="EMBL" id="LRGB01002568">
    <property type="protein sequence ID" value="KZS07131.1"/>
    <property type="molecule type" value="Genomic_DNA"/>
</dbReference>
<evidence type="ECO:0000313" key="1">
    <source>
        <dbReference type="EMBL" id="KZS07131.1"/>
    </source>
</evidence>
<gene>
    <name evidence="1" type="ORF">APZ42_029297</name>
</gene>